<protein>
    <submittedName>
        <fullName evidence="7">ATP-dependent Clp protease ATP-binding subunit</fullName>
    </submittedName>
</protein>
<keyword evidence="8" id="KW-1185">Reference proteome</keyword>
<dbReference type="InterPro" id="IPR003593">
    <property type="entry name" value="AAA+_ATPase"/>
</dbReference>
<evidence type="ECO:0000256" key="2">
    <source>
        <dbReference type="ARBA" id="ARBA00022840"/>
    </source>
</evidence>
<dbReference type="Gene3D" id="1.10.8.60">
    <property type="match status" value="1"/>
</dbReference>
<evidence type="ECO:0000313" key="7">
    <source>
        <dbReference type="EMBL" id="MBL1103419.1"/>
    </source>
</evidence>
<dbReference type="InterPro" id="IPR001270">
    <property type="entry name" value="ClpA/B"/>
</dbReference>
<organism evidence="7 8">
    <name type="scientific">Streptomyces musisoli</name>
    <dbReference type="NCBI Taxonomy" id="2802280"/>
    <lineage>
        <taxon>Bacteria</taxon>
        <taxon>Bacillati</taxon>
        <taxon>Actinomycetota</taxon>
        <taxon>Actinomycetes</taxon>
        <taxon>Kitasatosporales</taxon>
        <taxon>Streptomycetaceae</taxon>
        <taxon>Streptomyces</taxon>
    </lineage>
</organism>
<dbReference type="InterPro" id="IPR019489">
    <property type="entry name" value="Clp_ATPase_C"/>
</dbReference>
<keyword evidence="1" id="KW-0547">Nucleotide-binding</keyword>
<evidence type="ECO:0000256" key="1">
    <source>
        <dbReference type="ARBA" id="ARBA00022741"/>
    </source>
</evidence>
<keyword evidence="7" id="KW-0378">Hydrolase</keyword>
<dbReference type="InterPro" id="IPR027417">
    <property type="entry name" value="P-loop_NTPase"/>
</dbReference>
<evidence type="ECO:0000256" key="3">
    <source>
        <dbReference type="ARBA" id="ARBA00023186"/>
    </source>
</evidence>
<keyword evidence="2 7" id="KW-0067">ATP-binding</keyword>
<feature type="region of interest" description="Disordered" evidence="4">
    <location>
        <begin position="247"/>
        <end position="269"/>
    </location>
</feature>
<dbReference type="GO" id="GO:0006508">
    <property type="term" value="P:proteolysis"/>
    <property type="evidence" value="ECO:0007669"/>
    <property type="project" value="UniProtKB-KW"/>
</dbReference>
<feature type="domain" description="AAA+ ATPase" evidence="5">
    <location>
        <begin position="421"/>
        <end position="564"/>
    </location>
</feature>
<dbReference type="PANTHER" id="PTHR11638">
    <property type="entry name" value="ATP-DEPENDENT CLP PROTEASE"/>
    <property type="match status" value="1"/>
</dbReference>
<keyword evidence="7" id="KW-0645">Protease</keyword>
<dbReference type="PANTHER" id="PTHR11638:SF18">
    <property type="entry name" value="HEAT SHOCK PROTEIN 104"/>
    <property type="match status" value="1"/>
</dbReference>
<dbReference type="CDD" id="cd19499">
    <property type="entry name" value="RecA-like_ClpB_Hsp104-like"/>
    <property type="match status" value="1"/>
</dbReference>
<evidence type="ECO:0000259" key="5">
    <source>
        <dbReference type="SMART" id="SM00382"/>
    </source>
</evidence>
<dbReference type="RefSeq" id="WP_201813866.1">
    <property type="nucleotide sequence ID" value="NZ_JAERRH010000001.1"/>
</dbReference>
<dbReference type="Proteomes" id="UP000621386">
    <property type="component" value="Unassembled WGS sequence"/>
</dbReference>
<dbReference type="SUPFAM" id="SSF52540">
    <property type="entry name" value="P-loop containing nucleoside triphosphate hydrolases"/>
    <property type="match status" value="1"/>
</dbReference>
<dbReference type="SMART" id="SM01086">
    <property type="entry name" value="ClpB_D2-small"/>
    <property type="match status" value="1"/>
</dbReference>
<dbReference type="InterPro" id="IPR050130">
    <property type="entry name" value="ClpA_ClpB"/>
</dbReference>
<comment type="caution">
    <text evidence="7">The sequence shown here is derived from an EMBL/GenBank/DDBJ whole genome shotgun (WGS) entry which is preliminary data.</text>
</comment>
<feature type="domain" description="Clp ATPase C-terminal" evidence="6">
    <location>
        <begin position="604"/>
        <end position="698"/>
    </location>
</feature>
<dbReference type="GO" id="GO:0008233">
    <property type="term" value="F:peptidase activity"/>
    <property type="evidence" value="ECO:0007669"/>
    <property type="project" value="UniProtKB-KW"/>
</dbReference>
<dbReference type="GO" id="GO:0005524">
    <property type="term" value="F:ATP binding"/>
    <property type="evidence" value="ECO:0007669"/>
    <property type="project" value="UniProtKB-KW"/>
</dbReference>
<dbReference type="PRINTS" id="PR00300">
    <property type="entry name" value="CLPPROTEASEA"/>
</dbReference>
<reference evidence="7 8" key="1">
    <citation type="submission" date="2021-01" db="EMBL/GenBank/DDBJ databases">
        <title>WGS of actinomycetes isolated from Thailand.</title>
        <authorList>
            <person name="Thawai C."/>
        </authorList>
    </citation>
    <scope>NUCLEOTIDE SEQUENCE [LARGE SCALE GENOMIC DNA]</scope>
    <source>
        <strain evidence="7 8">CH5-8</strain>
    </source>
</reference>
<dbReference type="Pfam" id="PF07724">
    <property type="entry name" value="AAA_2"/>
    <property type="match status" value="1"/>
</dbReference>
<evidence type="ECO:0000259" key="6">
    <source>
        <dbReference type="SMART" id="SM01086"/>
    </source>
</evidence>
<proteinExistence type="predicted"/>
<evidence type="ECO:0000313" key="8">
    <source>
        <dbReference type="Proteomes" id="UP000621386"/>
    </source>
</evidence>
<keyword evidence="3" id="KW-0143">Chaperone</keyword>
<dbReference type="InterPro" id="IPR003959">
    <property type="entry name" value="ATPase_AAA_core"/>
</dbReference>
<sequence length="717" mass="77575">MDLSKEDRIPPFVEELIGTLGVHAQYVLHGNIRDLHLVRRRGREEFHSLLDVLWNPLRRKGYQALVLCDQVSGFRVAQVGEGDVQAAVAELLQGPGDFPGQTAAQRQAAVEQVRNITNGWARQRDEMVRDGRRLRPLRVALVIDHASRLLTDPSRLTPDERDFFLACLKLAHEARTLVPRTGSAVVPKGPGLFNPVIWLAEGERDVPAWLVSGSERIRAVAVPEPDADERTTMAGLLHQRYERYAGHGARDGSAAPAPPADVPASTPSAPAATVSAAASAASAVSAAASAAFAAASATVPAVPAGVDAEETARAVGAFARAASGLSLRAMEESVKLARSRGLPFAAMPDAVRIYRLGVEKNPWSRGEIRQRILRGEDPRNERSIPSRVLGQEAAVAMTLDILKRAALGLSGAQATSPGHRPRGVLFFAGPTGTGKTELAKAVASVLFDSDQAYLRFDMSEFSAAHSADRLVGAPPGYVGYEAGGELTSAVRENPFRVVLFDEIEKADKGILDKFLQVLEDGRLTDGQGVTTYFSECVLIFTSNLGVQRTDPGTGEREWIVAPGTPYKELETTVRDNVKKHFEQVIGRPELMNRIGGNVVVFDFISDDVAEQIFDLQVRNIQRQLAQGHRLVLRIEDKARRELLEHCTRDKWNGGRGIGMVLETHLINPLARALFAAPELGPGTTVVVTDVREDDSGRVDARVVLKEGNAVDGGSRLG</sequence>
<gene>
    <name evidence="7" type="ORF">JK361_02165</name>
</gene>
<dbReference type="SMART" id="SM00382">
    <property type="entry name" value="AAA"/>
    <property type="match status" value="1"/>
</dbReference>
<evidence type="ECO:0000256" key="4">
    <source>
        <dbReference type="SAM" id="MobiDB-lite"/>
    </source>
</evidence>
<accession>A0ABS1NTR9</accession>
<dbReference type="EMBL" id="JAERRH010000001">
    <property type="protein sequence ID" value="MBL1103419.1"/>
    <property type="molecule type" value="Genomic_DNA"/>
</dbReference>
<dbReference type="Gene3D" id="3.40.50.300">
    <property type="entry name" value="P-loop containing nucleotide triphosphate hydrolases"/>
    <property type="match status" value="1"/>
</dbReference>
<dbReference type="Pfam" id="PF10431">
    <property type="entry name" value="ClpB_D2-small"/>
    <property type="match status" value="1"/>
</dbReference>
<name>A0ABS1NTR9_9ACTN</name>